<keyword evidence="4 8" id="KW-0479">Metal-binding</keyword>
<dbReference type="GO" id="GO:0005506">
    <property type="term" value="F:iron ion binding"/>
    <property type="evidence" value="ECO:0007669"/>
    <property type="project" value="InterPro"/>
</dbReference>
<sequence>MDVELKPETTTTLPLSLLSLPTSLAIFVSIASFFFLPILLRRRNWPHAPPGPLGLPFLGYFPYLSDNLHEHLHKLAGTYGPIFSLRLGQKLAIVVSSPDIAKEILKTRTLPSLAATSLRLCAAQLIMQRPSSSFLMVGGGKILMTELFSSRALASFLPDRRRKVRNLLVDLYSTSQAKTAINLDESIFLASANLVSTLVCSKNLFDKTKKEGRELKEMVGDILEVVGTPNIADLIPALKIFDPQGLKRRIVKIANRLDQFFDKLIDERLEERRKGVKINSNNRTDLLDVFLDYRSEREEELKEFSRDMFIAGTETTSSTVEWGIAEILKNPTIHTKITAELDRVVGRDRFVEESDIPNLPYFQATVKELFRIHPATPLLLPRRNDEDCYVSGYHIPKHTTVFVNVWGMGRDPKLWEDPMEFRPERFEGLEMDVKGQDFELLPFGSGRRLCAGMRMGYTMVHYELASLVQAFEWEIEREMVEDDREKIGIGLQKKKSLVGIPKPRLPGFVYVQ</sequence>
<dbReference type="GO" id="GO:0044550">
    <property type="term" value="P:secondary metabolite biosynthetic process"/>
    <property type="evidence" value="ECO:0007669"/>
    <property type="project" value="UniProtKB-ARBA"/>
</dbReference>
<dbReference type="PRINTS" id="PR00463">
    <property type="entry name" value="EP450I"/>
</dbReference>
<reference evidence="11 12" key="1">
    <citation type="journal article" date="2019" name="Nat. Plants">
        <title>Stout camphor tree genome fills gaps in understanding of flowering plant genome evolution.</title>
        <authorList>
            <person name="Chaw S.M."/>
            <person name="Liu Y.C."/>
            <person name="Wu Y.W."/>
            <person name="Wang H.Y."/>
            <person name="Lin C.I."/>
            <person name="Wu C.S."/>
            <person name="Ke H.M."/>
            <person name="Chang L.Y."/>
            <person name="Hsu C.Y."/>
            <person name="Yang H.T."/>
            <person name="Sudianto E."/>
            <person name="Hsu M.H."/>
            <person name="Wu K.P."/>
            <person name="Wang L.N."/>
            <person name="Leebens-Mack J.H."/>
            <person name="Tsai I.J."/>
        </authorList>
    </citation>
    <scope>NUCLEOTIDE SEQUENCE [LARGE SCALE GENOMIC DNA]</scope>
    <source>
        <strain evidence="12">cv. Chaw 1501</strain>
        <tissue evidence="11">Young leaves</tissue>
    </source>
</reference>
<dbReference type="OrthoDB" id="3934656at2759"/>
<dbReference type="EMBL" id="QPKB01000005">
    <property type="protein sequence ID" value="RWR84639.1"/>
    <property type="molecule type" value="Genomic_DNA"/>
</dbReference>
<feature type="transmembrane region" description="Helical" evidence="10">
    <location>
        <begin position="20"/>
        <end position="40"/>
    </location>
</feature>
<keyword evidence="10" id="KW-1133">Transmembrane helix</keyword>
<dbReference type="Gene3D" id="1.10.630.10">
    <property type="entry name" value="Cytochrome P450"/>
    <property type="match status" value="1"/>
</dbReference>
<comment type="similarity">
    <text evidence="2 9">Belongs to the cytochrome P450 family.</text>
</comment>
<dbReference type="STRING" id="337451.A0A443P1M0"/>
<dbReference type="GO" id="GO:0004497">
    <property type="term" value="F:monooxygenase activity"/>
    <property type="evidence" value="ECO:0007669"/>
    <property type="project" value="UniProtKB-KW"/>
</dbReference>
<dbReference type="PROSITE" id="PS00086">
    <property type="entry name" value="CYTOCHROME_P450"/>
    <property type="match status" value="1"/>
</dbReference>
<dbReference type="PRINTS" id="PR00385">
    <property type="entry name" value="P450"/>
</dbReference>
<protein>
    <submittedName>
        <fullName evidence="11">Cytochrome P450</fullName>
    </submittedName>
</protein>
<dbReference type="InterPro" id="IPR017972">
    <property type="entry name" value="Cyt_P450_CS"/>
</dbReference>
<dbReference type="Pfam" id="PF00067">
    <property type="entry name" value="p450"/>
    <property type="match status" value="1"/>
</dbReference>
<evidence type="ECO:0000256" key="2">
    <source>
        <dbReference type="ARBA" id="ARBA00010617"/>
    </source>
</evidence>
<dbReference type="InterPro" id="IPR002401">
    <property type="entry name" value="Cyt_P450_E_grp-I"/>
</dbReference>
<dbReference type="GO" id="GO:0016705">
    <property type="term" value="F:oxidoreductase activity, acting on paired donors, with incorporation or reduction of molecular oxygen"/>
    <property type="evidence" value="ECO:0007669"/>
    <property type="project" value="InterPro"/>
</dbReference>
<comment type="cofactor">
    <cofactor evidence="1 8">
        <name>heme</name>
        <dbReference type="ChEBI" id="CHEBI:30413"/>
    </cofactor>
</comment>
<evidence type="ECO:0000256" key="9">
    <source>
        <dbReference type="RuleBase" id="RU000461"/>
    </source>
</evidence>
<keyword evidence="5 9" id="KW-0560">Oxidoreductase</keyword>
<evidence type="ECO:0000256" key="4">
    <source>
        <dbReference type="ARBA" id="ARBA00022723"/>
    </source>
</evidence>
<keyword evidence="10" id="KW-0812">Transmembrane</keyword>
<evidence type="ECO:0000256" key="3">
    <source>
        <dbReference type="ARBA" id="ARBA00022617"/>
    </source>
</evidence>
<dbReference type="Proteomes" id="UP000283530">
    <property type="component" value="Unassembled WGS sequence"/>
</dbReference>
<dbReference type="FunFam" id="1.10.630.10:FF:000126">
    <property type="entry name" value="Predicted protein"/>
    <property type="match status" value="1"/>
</dbReference>
<keyword evidence="3 8" id="KW-0349">Heme</keyword>
<evidence type="ECO:0000256" key="7">
    <source>
        <dbReference type="ARBA" id="ARBA00023033"/>
    </source>
</evidence>
<dbReference type="PANTHER" id="PTHR47944">
    <property type="entry name" value="CYTOCHROME P450 98A9"/>
    <property type="match status" value="1"/>
</dbReference>
<dbReference type="PANTHER" id="PTHR47944:SF4">
    <property type="entry name" value="OS09G0441700 PROTEIN"/>
    <property type="match status" value="1"/>
</dbReference>
<dbReference type="GO" id="GO:0020037">
    <property type="term" value="F:heme binding"/>
    <property type="evidence" value="ECO:0007669"/>
    <property type="project" value="InterPro"/>
</dbReference>
<evidence type="ECO:0000256" key="10">
    <source>
        <dbReference type="SAM" id="Phobius"/>
    </source>
</evidence>
<evidence type="ECO:0000313" key="11">
    <source>
        <dbReference type="EMBL" id="RWR84639.1"/>
    </source>
</evidence>
<evidence type="ECO:0000256" key="1">
    <source>
        <dbReference type="ARBA" id="ARBA00001971"/>
    </source>
</evidence>
<accession>A0A443P1M0</accession>
<proteinExistence type="inferred from homology"/>
<keyword evidence="10" id="KW-0472">Membrane</keyword>
<keyword evidence="6 8" id="KW-0408">Iron</keyword>
<organism evidence="11 12">
    <name type="scientific">Cinnamomum micranthum f. kanehirae</name>
    <dbReference type="NCBI Taxonomy" id="337451"/>
    <lineage>
        <taxon>Eukaryota</taxon>
        <taxon>Viridiplantae</taxon>
        <taxon>Streptophyta</taxon>
        <taxon>Embryophyta</taxon>
        <taxon>Tracheophyta</taxon>
        <taxon>Spermatophyta</taxon>
        <taxon>Magnoliopsida</taxon>
        <taxon>Magnoliidae</taxon>
        <taxon>Laurales</taxon>
        <taxon>Lauraceae</taxon>
        <taxon>Cinnamomum</taxon>
    </lineage>
</organism>
<gene>
    <name evidence="11" type="ORF">CKAN_01346300</name>
</gene>
<dbReference type="SUPFAM" id="SSF48264">
    <property type="entry name" value="Cytochrome P450"/>
    <property type="match status" value="1"/>
</dbReference>
<evidence type="ECO:0000313" key="12">
    <source>
        <dbReference type="Proteomes" id="UP000283530"/>
    </source>
</evidence>
<dbReference type="InterPro" id="IPR036396">
    <property type="entry name" value="Cyt_P450_sf"/>
</dbReference>
<evidence type="ECO:0000256" key="5">
    <source>
        <dbReference type="ARBA" id="ARBA00023002"/>
    </source>
</evidence>
<comment type="caution">
    <text evidence="11">The sequence shown here is derived from an EMBL/GenBank/DDBJ whole genome shotgun (WGS) entry which is preliminary data.</text>
</comment>
<feature type="binding site" description="axial binding residue" evidence="8">
    <location>
        <position position="450"/>
    </location>
    <ligand>
        <name>heme</name>
        <dbReference type="ChEBI" id="CHEBI:30413"/>
    </ligand>
    <ligandPart>
        <name>Fe</name>
        <dbReference type="ChEBI" id="CHEBI:18248"/>
    </ligandPart>
</feature>
<evidence type="ECO:0000256" key="8">
    <source>
        <dbReference type="PIRSR" id="PIRSR602401-1"/>
    </source>
</evidence>
<keyword evidence="12" id="KW-1185">Reference proteome</keyword>
<name>A0A443P1M0_9MAGN</name>
<dbReference type="InterPro" id="IPR001128">
    <property type="entry name" value="Cyt_P450"/>
</dbReference>
<dbReference type="AlphaFoldDB" id="A0A443P1M0"/>
<evidence type="ECO:0000256" key="6">
    <source>
        <dbReference type="ARBA" id="ARBA00023004"/>
    </source>
</evidence>
<keyword evidence="7 9" id="KW-0503">Monooxygenase</keyword>